<accession>A0A2M9CX59</accession>
<keyword evidence="2" id="KW-1185">Reference proteome</keyword>
<evidence type="ECO:0000313" key="2">
    <source>
        <dbReference type="Proteomes" id="UP000230000"/>
    </source>
</evidence>
<name>A0A2M9CX59_9BACT</name>
<proteinExistence type="predicted"/>
<organism evidence="1 2">
    <name type="scientific">Thermoflavifilum aggregans</name>
    <dbReference type="NCBI Taxonomy" id="454188"/>
    <lineage>
        <taxon>Bacteria</taxon>
        <taxon>Pseudomonadati</taxon>
        <taxon>Bacteroidota</taxon>
        <taxon>Chitinophagia</taxon>
        <taxon>Chitinophagales</taxon>
        <taxon>Chitinophagaceae</taxon>
        <taxon>Thermoflavifilum</taxon>
    </lineage>
</organism>
<dbReference type="Proteomes" id="UP000230000">
    <property type="component" value="Unassembled WGS sequence"/>
</dbReference>
<sequence>MQLLGDLDCLINIEKSGTILYFVYEQKMVSLA</sequence>
<gene>
    <name evidence="1" type="ORF">BXY57_2116</name>
</gene>
<protein>
    <submittedName>
        <fullName evidence="1">Uncharacterized protein</fullName>
    </submittedName>
</protein>
<evidence type="ECO:0000313" key="1">
    <source>
        <dbReference type="EMBL" id="PJJ76491.1"/>
    </source>
</evidence>
<comment type="caution">
    <text evidence="1">The sequence shown here is derived from an EMBL/GenBank/DDBJ whole genome shotgun (WGS) entry which is preliminary data.</text>
</comment>
<dbReference type="AlphaFoldDB" id="A0A2M9CX59"/>
<reference evidence="1 2" key="1">
    <citation type="submission" date="2017-11" db="EMBL/GenBank/DDBJ databases">
        <title>Genomic Encyclopedia of Archaeal and Bacterial Type Strains, Phase II (KMG-II): From Individual Species to Whole Genera.</title>
        <authorList>
            <person name="Goeker M."/>
        </authorList>
    </citation>
    <scope>NUCLEOTIDE SEQUENCE [LARGE SCALE GENOMIC DNA]</scope>
    <source>
        <strain evidence="1 2">DSM 27268</strain>
    </source>
</reference>
<dbReference type="EMBL" id="PGFG01000001">
    <property type="protein sequence ID" value="PJJ76491.1"/>
    <property type="molecule type" value="Genomic_DNA"/>
</dbReference>